<keyword evidence="1" id="KW-1133">Transmembrane helix</keyword>
<comment type="caution">
    <text evidence="2">The sequence shown here is derived from an EMBL/GenBank/DDBJ whole genome shotgun (WGS) entry which is preliminary data.</text>
</comment>
<keyword evidence="1" id="KW-0472">Membrane</keyword>
<reference evidence="2 3" key="1">
    <citation type="submission" date="2020-08" db="EMBL/GenBank/DDBJ databases">
        <title>Sequencing the genomes of 1000 actinobacteria strains.</title>
        <authorList>
            <person name="Klenk H.-P."/>
        </authorList>
    </citation>
    <scope>NUCLEOTIDE SEQUENCE [LARGE SCALE GENOMIC DNA]</scope>
    <source>
        <strain evidence="2 3">DSM 44230</strain>
    </source>
</reference>
<dbReference type="AlphaFoldDB" id="A0A7W7FRG7"/>
<name>A0A7W7FRG7_9PSEU</name>
<evidence type="ECO:0000313" key="3">
    <source>
        <dbReference type="Proteomes" id="UP000533598"/>
    </source>
</evidence>
<protein>
    <submittedName>
        <fullName evidence="2">Uncharacterized protein</fullName>
    </submittedName>
</protein>
<proteinExistence type="predicted"/>
<dbReference type="EMBL" id="JACHMH010000001">
    <property type="protein sequence ID" value="MBB4675157.1"/>
    <property type="molecule type" value="Genomic_DNA"/>
</dbReference>
<gene>
    <name evidence="2" type="ORF">HNR67_001275</name>
</gene>
<evidence type="ECO:0000313" key="2">
    <source>
        <dbReference type="EMBL" id="MBB4675157.1"/>
    </source>
</evidence>
<feature type="transmembrane region" description="Helical" evidence="1">
    <location>
        <begin position="12"/>
        <end position="32"/>
    </location>
</feature>
<keyword evidence="3" id="KW-1185">Reference proteome</keyword>
<dbReference type="RefSeq" id="WP_185001174.1">
    <property type="nucleotide sequence ID" value="NZ_BAAAUI010000026.1"/>
</dbReference>
<sequence length="210" mass="23175">MQETRLTRRYGWQAILLVLVSLTLGVLGAVAFNHNPRPPRGEMDKPLRGYSGGPVDQVLAGWLGQACGMSATIVDLRAQRAKEIDRAGGAEPLRRQLAGFYRDLAGWHDTVWRAHRRSTERVTTGVVEFREHLLNQHEAQLTALRDALAILESAQATGVGATWRAITTAEERVRAADQANLVRGRAFIRSRLGLLPATFQSVPACVRLGY</sequence>
<organism evidence="2 3">
    <name type="scientific">Crossiella cryophila</name>
    <dbReference type="NCBI Taxonomy" id="43355"/>
    <lineage>
        <taxon>Bacteria</taxon>
        <taxon>Bacillati</taxon>
        <taxon>Actinomycetota</taxon>
        <taxon>Actinomycetes</taxon>
        <taxon>Pseudonocardiales</taxon>
        <taxon>Pseudonocardiaceae</taxon>
        <taxon>Crossiella</taxon>
    </lineage>
</organism>
<evidence type="ECO:0000256" key="1">
    <source>
        <dbReference type="SAM" id="Phobius"/>
    </source>
</evidence>
<dbReference type="Proteomes" id="UP000533598">
    <property type="component" value="Unassembled WGS sequence"/>
</dbReference>
<keyword evidence="1" id="KW-0812">Transmembrane</keyword>
<accession>A0A7W7FRG7</accession>